<gene>
    <name evidence="1" type="ORF">C8R41DRAFT_864406</name>
</gene>
<accession>A0ABQ8VR69</accession>
<evidence type="ECO:0000313" key="1">
    <source>
        <dbReference type="EMBL" id="KAJ4498874.1"/>
    </source>
</evidence>
<sequence length="225" mass="25309">MSLTGDQFEWLFKWYKGATKNGLLVTLKSNWKESQLMKQKLVRNEKYLTVTPKDTLYLQHGSSPANDAISVSRTYRSAMTNRGSAKISSNREHWQKMVDVDGGYNSDLVKTHGLPTVTADIDDNRSRFNVESTPSYPAVCSGINEENISIMPIGLDFASCNDKIAVNRDEYGLLDFARDLSKLPMMDEDLWSSAVPDKMNSNYDGLPKITNGDADYRGAVENYRV</sequence>
<reference evidence="1" key="1">
    <citation type="submission" date="2022-08" db="EMBL/GenBank/DDBJ databases">
        <title>A Global Phylogenomic Analysis of the Shiitake Genus Lentinula.</title>
        <authorList>
            <consortium name="DOE Joint Genome Institute"/>
            <person name="Sierra-Patev S."/>
            <person name="Min B."/>
            <person name="Naranjo-Ortiz M."/>
            <person name="Looney B."/>
            <person name="Konkel Z."/>
            <person name="Slot J.C."/>
            <person name="Sakamoto Y."/>
            <person name="Steenwyk J.L."/>
            <person name="Rokas A."/>
            <person name="Carro J."/>
            <person name="Camarero S."/>
            <person name="Ferreira P."/>
            <person name="Molpeceres G."/>
            <person name="Ruiz-Duenas F.J."/>
            <person name="Serrano A."/>
            <person name="Henrissat B."/>
            <person name="Drula E."/>
            <person name="Hughes K.W."/>
            <person name="Mata J.L."/>
            <person name="Ishikawa N.K."/>
            <person name="Vargas-Isla R."/>
            <person name="Ushijima S."/>
            <person name="Smith C.A."/>
            <person name="Ahrendt S."/>
            <person name="Andreopoulos W."/>
            <person name="He G."/>
            <person name="Labutti K."/>
            <person name="Lipzen A."/>
            <person name="Ng V."/>
            <person name="Riley R."/>
            <person name="Sandor L."/>
            <person name="Barry K."/>
            <person name="Martinez A.T."/>
            <person name="Xiao Y."/>
            <person name="Gibbons J.G."/>
            <person name="Terashima K."/>
            <person name="Grigoriev I.V."/>
            <person name="Hibbett D.S."/>
        </authorList>
    </citation>
    <scope>NUCLEOTIDE SEQUENCE</scope>
    <source>
        <strain evidence="1">RHP3577 ss4</strain>
    </source>
</reference>
<keyword evidence="2" id="KW-1185">Reference proteome</keyword>
<organism evidence="1 2">
    <name type="scientific">Lentinula lateritia</name>
    <dbReference type="NCBI Taxonomy" id="40482"/>
    <lineage>
        <taxon>Eukaryota</taxon>
        <taxon>Fungi</taxon>
        <taxon>Dikarya</taxon>
        <taxon>Basidiomycota</taxon>
        <taxon>Agaricomycotina</taxon>
        <taxon>Agaricomycetes</taxon>
        <taxon>Agaricomycetidae</taxon>
        <taxon>Agaricales</taxon>
        <taxon>Marasmiineae</taxon>
        <taxon>Omphalotaceae</taxon>
        <taxon>Lentinula</taxon>
    </lineage>
</organism>
<dbReference type="EMBL" id="JANVFT010000013">
    <property type="protein sequence ID" value="KAJ4498874.1"/>
    <property type="molecule type" value="Genomic_DNA"/>
</dbReference>
<proteinExistence type="predicted"/>
<protein>
    <submittedName>
        <fullName evidence="1">Uncharacterized protein</fullName>
    </submittedName>
</protein>
<name>A0ABQ8VR69_9AGAR</name>
<dbReference type="Proteomes" id="UP001150217">
    <property type="component" value="Unassembled WGS sequence"/>
</dbReference>
<comment type="caution">
    <text evidence="1">The sequence shown here is derived from an EMBL/GenBank/DDBJ whole genome shotgun (WGS) entry which is preliminary data.</text>
</comment>
<evidence type="ECO:0000313" key="2">
    <source>
        <dbReference type="Proteomes" id="UP001150217"/>
    </source>
</evidence>